<dbReference type="RefSeq" id="WP_284349432.1">
    <property type="nucleotide sequence ID" value="NZ_BRXS01000002.1"/>
</dbReference>
<feature type="signal peptide" evidence="2">
    <location>
        <begin position="1"/>
        <end position="24"/>
    </location>
</feature>
<dbReference type="PANTHER" id="PTHR31270">
    <property type="entry name" value="GLUTAMINYL-PEPTIDE CYCLOTRANSFERASE"/>
    <property type="match status" value="1"/>
</dbReference>
<feature type="chain" id="PRO_5041372370" evidence="2">
    <location>
        <begin position="25"/>
        <end position="287"/>
    </location>
</feature>
<dbReference type="AlphaFoldDB" id="A0AA37Q1T7"/>
<gene>
    <name evidence="3" type="ORF">rosag_15070</name>
</gene>
<dbReference type="InterPro" id="IPR007788">
    <property type="entry name" value="QCT"/>
</dbReference>
<evidence type="ECO:0000313" key="3">
    <source>
        <dbReference type="EMBL" id="GLC24994.1"/>
    </source>
</evidence>
<reference evidence="3" key="1">
    <citation type="submission" date="2022-08" db="EMBL/GenBank/DDBJ databases">
        <title>Draft genome sequencing of Roseisolibacter agri AW1220.</title>
        <authorList>
            <person name="Tobiishi Y."/>
            <person name="Tonouchi A."/>
        </authorList>
    </citation>
    <scope>NUCLEOTIDE SEQUENCE</scope>
    <source>
        <strain evidence="3">AW1220</strain>
    </source>
</reference>
<dbReference type="PROSITE" id="PS51257">
    <property type="entry name" value="PROKAR_LIPOPROTEIN"/>
    <property type="match status" value="1"/>
</dbReference>
<dbReference type="EMBL" id="BRXS01000002">
    <property type="protein sequence ID" value="GLC24994.1"/>
    <property type="molecule type" value="Genomic_DNA"/>
</dbReference>
<dbReference type="Gene3D" id="2.130.10.10">
    <property type="entry name" value="YVTN repeat-like/Quinoprotein amine dehydrogenase"/>
    <property type="match status" value="1"/>
</dbReference>
<dbReference type="SUPFAM" id="SSF50969">
    <property type="entry name" value="YVTN repeat-like/Quinoprotein amine dehydrogenase"/>
    <property type="match status" value="1"/>
</dbReference>
<dbReference type="GO" id="GO:0016603">
    <property type="term" value="F:glutaminyl-peptide cyclotransferase activity"/>
    <property type="evidence" value="ECO:0007669"/>
    <property type="project" value="InterPro"/>
</dbReference>
<dbReference type="Pfam" id="PF05096">
    <property type="entry name" value="Glu_cyclase_2"/>
    <property type="match status" value="1"/>
</dbReference>
<comment type="caution">
    <text evidence="3">The sequence shown here is derived from an EMBL/GenBank/DDBJ whole genome shotgun (WGS) entry which is preliminary data.</text>
</comment>
<feature type="region of interest" description="Disordered" evidence="1">
    <location>
        <begin position="22"/>
        <end position="58"/>
    </location>
</feature>
<protein>
    <submittedName>
        <fullName evidence="3">Glutamine cyclotransferase</fullName>
    </submittedName>
</protein>
<sequence length="287" mass="31151">MIPLRRSASALAVAALLAGCGGEASRTPDTAATQPPTTPGTPATPATPMPPTTPGGTPIYNAVVVERLPHDVEAFTQGLFFVDGQLYETTGMDGQSELRKLDLRTGAVQLRRGVPAPYFGEGSVALGGRLYQLTWKHGRAFVYDLATFQPRDTLTYTGEGWGLTTDGTQLYMSDGTAQLRVLDPKTFAVQRTIAVTDAGAPVSQLNELEWVDGEILANVWQRDQIARIDPKTGKVTGWIDLTGILPASQRTGKEDVLNGIAYDTTTKKLYVTGKWWPAMFEIRPERR</sequence>
<evidence type="ECO:0000313" key="4">
    <source>
        <dbReference type="Proteomes" id="UP001161325"/>
    </source>
</evidence>
<dbReference type="InterPro" id="IPR015943">
    <property type="entry name" value="WD40/YVTN_repeat-like_dom_sf"/>
</dbReference>
<keyword evidence="2" id="KW-0732">Signal</keyword>
<dbReference type="PANTHER" id="PTHR31270:SF1">
    <property type="entry name" value="GLUTAMINYL-PEPTIDE CYCLOTRANSFERASE"/>
    <property type="match status" value="1"/>
</dbReference>
<evidence type="ECO:0000256" key="1">
    <source>
        <dbReference type="SAM" id="MobiDB-lite"/>
    </source>
</evidence>
<dbReference type="Proteomes" id="UP001161325">
    <property type="component" value="Unassembled WGS sequence"/>
</dbReference>
<evidence type="ECO:0000256" key="2">
    <source>
        <dbReference type="SAM" id="SignalP"/>
    </source>
</evidence>
<feature type="compositionally biased region" description="Low complexity" evidence="1">
    <location>
        <begin position="22"/>
        <end position="44"/>
    </location>
</feature>
<proteinExistence type="predicted"/>
<keyword evidence="4" id="KW-1185">Reference proteome</keyword>
<dbReference type="InterPro" id="IPR011044">
    <property type="entry name" value="Quino_amine_DH_bsu"/>
</dbReference>
<accession>A0AA37Q1T7</accession>
<organism evidence="3 4">
    <name type="scientific">Roseisolibacter agri</name>
    <dbReference type="NCBI Taxonomy" id="2014610"/>
    <lineage>
        <taxon>Bacteria</taxon>
        <taxon>Pseudomonadati</taxon>
        <taxon>Gemmatimonadota</taxon>
        <taxon>Gemmatimonadia</taxon>
        <taxon>Gemmatimonadales</taxon>
        <taxon>Gemmatimonadaceae</taxon>
        <taxon>Roseisolibacter</taxon>
    </lineage>
</organism>
<name>A0AA37Q1T7_9BACT</name>